<keyword evidence="11" id="KW-1185">Reference proteome</keyword>
<feature type="transmembrane region" description="Helical" evidence="8">
    <location>
        <begin position="317"/>
        <end position="335"/>
    </location>
</feature>
<dbReference type="InterPro" id="IPR036259">
    <property type="entry name" value="MFS_trans_sf"/>
</dbReference>
<evidence type="ECO:0000256" key="5">
    <source>
        <dbReference type="ARBA" id="ARBA00022692"/>
    </source>
</evidence>
<evidence type="ECO:0000313" key="10">
    <source>
        <dbReference type="EMBL" id="TQR46400.1"/>
    </source>
</evidence>
<keyword evidence="3" id="KW-0813">Transport</keyword>
<feature type="transmembrane region" description="Helical" evidence="8">
    <location>
        <begin position="244"/>
        <end position="262"/>
    </location>
</feature>
<feature type="transmembrane region" description="Helical" evidence="8">
    <location>
        <begin position="416"/>
        <end position="434"/>
    </location>
</feature>
<keyword evidence="6 8" id="KW-1133">Transmembrane helix</keyword>
<keyword evidence="4" id="KW-1003">Cell membrane</keyword>
<feature type="transmembrane region" description="Helical" evidence="8">
    <location>
        <begin position="55"/>
        <end position="73"/>
    </location>
</feature>
<feature type="transmembrane region" description="Helical" evidence="8">
    <location>
        <begin position="374"/>
        <end position="395"/>
    </location>
</feature>
<dbReference type="Gene3D" id="1.20.1720.10">
    <property type="entry name" value="Multidrug resistance protein D"/>
    <property type="match status" value="1"/>
</dbReference>
<dbReference type="NCBIfam" id="TIGR00711">
    <property type="entry name" value="efflux_EmrB"/>
    <property type="match status" value="1"/>
</dbReference>
<feature type="transmembrane region" description="Helical" evidence="8">
    <location>
        <begin position="150"/>
        <end position="170"/>
    </location>
</feature>
<evidence type="ECO:0000256" key="7">
    <source>
        <dbReference type="ARBA" id="ARBA00023136"/>
    </source>
</evidence>
<feature type="transmembrane region" description="Helical" evidence="8">
    <location>
        <begin position="182"/>
        <end position="201"/>
    </location>
</feature>
<feature type="transmembrane region" description="Helical" evidence="8">
    <location>
        <begin position="347"/>
        <end position="368"/>
    </location>
</feature>
<dbReference type="CDD" id="cd17321">
    <property type="entry name" value="MFS_MMR_MDR_like"/>
    <property type="match status" value="1"/>
</dbReference>
<dbReference type="PROSITE" id="PS50850">
    <property type="entry name" value="MFS"/>
    <property type="match status" value="1"/>
</dbReference>
<keyword evidence="5 8" id="KW-0812">Transmembrane</keyword>
<dbReference type="SUPFAM" id="SSF103473">
    <property type="entry name" value="MFS general substrate transporter"/>
    <property type="match status" value="1"/>
</dbReference>
<accession>A0ABY3AYU0</accession>
<evidence type="ECO:0000256" key="6">
    <source>
        <dbReference type="ARBA" id="ARBA00022989"/>
    </source>
</evidence>
<feature type="transmembrane region" description="Helical" evidence="8">
    <location>
        <begin position="17"/>
        <end position="43"/>
    </location>
</feature>
<feature type="transmembrane region" description="Helical" evidence="8">
    <location>
        <begin position="283"/>
        <end position="305"/>
    </location>
</feature>
<name>A0ABY3AYU0_PAEPP</name>
<organism evidence="10 11">
    <name type="scientific">Paenibacillus popilliae</name>
    <name type="common">Bacillus popilliae</name>
    <dbReference type="NCBI Taxonomy" id="78057"/>
    <lineage>
        <taxon>Bacteria</taxon>
        <taxon>Bacillati</taxon>
        <taxon>Bacillota</taxon>
        <taxon>Bacilli</taxon>
        <taxon>Bacillales</taxon>
        <taxon>Paenibacillaceae</taxon>
        <taxon>Paenibacillus</taxon>
    </lineage>
</organism>
<comment type="caution">
    <text evidence="10">The sequence shown here is derived from an EMBL/GenBank/DDBJ whole genome shotgun (WGS) entry which is preliminary data.</text>
</comment>
<feature type="transmembrane region" description="Helical" evidence="8">
    <location>
        <begin position="213"/>
        <end position="232"/>
    </location>
</feature>
<proteinExistence type="inferred from homology"/>
<dbReference type="PANTHER" id="PTHR42718:SF9">
    <property type="entry name" value="MAJOR FACILITATOR SUPERFAMILY MULTIDRUG TRANSPORTER MFSC"/>
    <property type="match status" value="1"/>
</dbReference>
<dbReference type="Gene3D" id="1.20.1250.20">
    <property type="entry name" value="MFS general substrate transporter like domains"/>
    <property type="match status" value="1"/>
</dbReference>
<dbReference type="Pfam" id="PF07690">
    <property type="entry name" value="MFS_1"/>
    <property type="match status" value="1"/>
</dbReference>
<dbReference type="InterPro" id="IPR020846">
    <property type="entry name" value="MFS_dom"/>
</dbReference>
<feature type="transmembrane region" description="Helical" evidence="8">
    <location>
        <begin position="85"/>
        <end position="104"/>
    </location>
</feature>
<protein>
    <submittedName>
        <fullName evidence="10">DHA2 family efflux MFS transporter permease subunit</fullName>
    </submittedName>
</protein>
<sequence length="540" mass="57975">MNEGDSKVLEAPNSRKWWALAAVCFGLFMALLDVTIVNVALPTIQKSLNASFSELQWVIDAYALAFAVVLVTSSRLGDIFGRKKVFIIGLVVFSIGSLLCALSGDFTFSNTSYVTTLNISRAIQGLGASAMMPLSLSIISTEFQGKERGVAFGIWGGVSGLATAVGPLLGGILVEKVNWQSIFYINIPIGIIGIIVSMWAIRESREERSSRFIDIFGLVTLSVSMFCLVLALMQGNDKGWSSPYILTLFGIAVIVLLIFVVGELKIKNPMIDPRLFKIPSFTGASIAAFCLSAGFYSLFFYITLYLQNFLGFDSLQAGLRILPISALVLLGAPLAGKFTDKFGPKWFIVSALGMLSAAVFLMTLISSNDKPSDWIVLLPAFIIAGIANGMANPPISTLAMGTVHPSKTGMASGISNVSRQIGTAFGIAFLGAMLSNRYNIYLHDKITALNDLPAVAKENIITGVQKAGTIAGSLGLPGDASQNPYAYEPIFPTIQQIARTSFVDGTIDIFKIAGFILAAGTILTLLLIRNKDMVHNQQEK</sequence>
<feature type="domain" description="Major facilitator superfamily (MFS) profile" evidence="9">
    <location>
        <begin position="19"/>
        <end position="532"/>
    </location>
</feature>
<evidence type="ECO:0000256" key="4">
    <source>
        <dbReference type="ARBA" id="ARBA00022475"/>
    </source>
</evidence>
<dbReference type="InterPro" id="IPR004638">
    <property type="entry name" value="EmrB-like"/>
</dbReference>
<dbReference type="Proteomes" id="UP000316208">
    <property type="component" value="Unassembled WGS sequence"/>
</dbReference>
<evidence type="ECO:0000256" key="2">
    <source>
        <dbReference type="ARBA" id="ARBA00008537"/>
    </source>
</evidence>
<reference evidence="10 11" key="1">
    <citation type="submission" date="2018-03" db="EMBL/GenBank/DDBJ databases">
        <title>Aerobic endospore-forming bacteria genome sequencing and assembly.</title>
        <authorList>
            <person name="Cavalcante D.A."/>
            <person name="Driks A."/>
            <person name="Putonti C."/>
            <person name="De-Souza M.T."/>
        </authorList>
    </citation>
    <scope>NUCLEOTIDE SEQUENCE [LARGE SCALE GENOMIC DNA]</scope>
    <source>
        <strain evidence="10 11">SDF0028</strain>
    </source>
</reference>
<keyword evidence="7 8" id="KW-0472">Membrane</keyword>
<gene>
    <name evidence="10" type="ORF">C7Y44_01580</name>
</gene>
<evidence type="ECO:0000256" key="8">
    <source>
        <dbReference type="SAM" id="Phobius"/>
    </source>
</evidence>
<evidence type="ECO:0000256" key="1">
    <source>
        <dbReference type="ARBA" id="ARBA00004651"/>
    </source>
</evidence>
<comment type="similarity">
    <text evidence="2">Belongs to the major facilitator superfamily. EmrB family.</text>
</comment>
<comment type="subcellular location">
    <subcellularLocation>
        <location evidence="1">Cell membrane</location>
        <topology evidence="1">Multi-pass membrane protein</topology>
    </subcellularLocation>
</comment>
<evidence type="ECO:0000256" key="3">
    <source>
        <dbReference type="ARBA" id="ARBA00022448"/>
    </source>
</evidence>
<feature type="transmembrane region" description="Helical" evidence="8">
    <location>
        <begin position="509"/>
        <end position="528"/>
    </location>
</feature>
<evidence type="ECO:0000313" key="11">
    <source>
        <dbReference type="Proteomes" id="UP000316208"/>
    </source>
</evidence>
<evidence type="ECO:0000259" key="9">
    <source>
        <dbReference type="PROSITE" id="PS50850"/>
    </source>
</evidence>
<dbReference type="PANTHER" id="PTHR42718">
    <property type="entry name" value="MAJOR FACILITATOR SUPERFAMILY MULTIDRUG TRANSPORTER MFSC"/>
    <property type="match status" value="1"/>
</dbReference>
<dbReference type="InterPro" id="IPR011701">
    <property type="entry name" value="MFS"/>
</dbReference>
<dbReference type="RefSeq" id="WP_142542407.1">
    <property type="nucleotide sequence ID" value="NZ_SADY01000001.1"/>
</dbReference>
<dbReference type="EMBL" id="SADY01000001">
    <property type="protein sequence ID" value="TQR46400.1"/>
    <property type="molecule type" value="Genomic_DNA"/>
</dbReference>
<dbReference type="PRINTS" id="PR01036">
    <property type="entry name" value="TCRTETB"/>
</dbReference>